<sequence length="204" mass="23450">MAGMIYLWFLWGVWIYSTFLLNRNHLNRTKIALFALLLIIVFPFGVRVDVYSVHLSLFLHIIICFYMIHQFDLREKLYLIVCSFIVGTSYAGFHMFAFYDPVWVVIEKSWLCVVCMLLLSFLLYTNSISSSKRMILVVMGTTMGEVFLAIIYHKNGLPFTTGSRNYLDFLSLSMLAFLSIGLIQFASSIASQKLPNKKGAVNHL</sequence>
<dbReference type="InterPro" id="IPR014617">
    <property type="entry name" value="YphA_Bacsu"/>
</dbReference>
<dbReference type="Pfam" id="PF24124">
    <property type="entry name" value="YphA"/>
    <property type="match status" value="1"/>
</dbReference>
<feature type="transmembrane region" description="Helical" evidence="1">
    <location>
        <begin position="172"/>
        <end position="190"/>
    </location>
</feature>
<dbReference type="Proteomes" id="UP001646157">
    <property type="component" value="Unassembled WGS sequence"/>
</dbReference>
<dbReference type="RefSeq" id="WP_205168527.1">
    <property type="nucleotide sequence ID" value="NZ_JAFBDZ010000001.1"/>
</dbReference>
<keyword evidence="1" id="KW-1133">Transmembrane helix</keyword>
<reference evidence="2 3" key="1">
    <citation type="submission" date="2021-01" db="EMBL/GenBank/DDBJ databases">
        <title>Genomic Encyclopedia of Type Strains, Phase IV (KMG-IV): sequencing the most valuable type-strain genomes for metagenomic binning, comparative biology and taxonomic classification.</title>
        <authorList>
            <person name="Goeker M."/>
        </authorList>
    </citation>
    <scope>NUCLEOTIDE SEQUENCE [LARGE SCALE GENOMIC DNA]</scope>
    <source>
        <strain evidence="2 3">DSM 24834</strain>
    </source>
</reference>
<evidence type="ECO:0000256" key="1">
    <source>
        <dbReference type="SAM" id="Phobius"/>
    </source>
</evidence>
<proteinExistence type="predicted"/>
<keyword evidence="1" id="KW-0472">Membrane</keyword>
<name>A0ABS2N949_9BACI</name>
<feature type="transmembrane region" description="Helical" evidence="1">
    <location>
        <begin position="135"/>
        <end position="152"/>
    </location>
</feature>
<organism evidence="2 3">
    <name type="scientific">Rossellomorea pakistanensis</name>
    <dbReference type="NCBI Taxonomy" id="992288"/>
    <lineage>
        <taxon>Bacteria</taxon>
        <taxon>Bacillati</taxon>
        <taxon>Bacillota</taxon>
        <taxon>Bacilli</taxon>
        <taxon>Bacillales</taxon>
        <taxon>Bacillaceae</taxon>
        <taxon>Rossellomorea</taxon>
    </lineage>
</organism>
<dbReference type="PIRSF" id="PIRSF036710">
    <property type="entry name" value="YphA_Bacsu"/>
    <property type="match status" value="1"/>
</dbReference>
<keyword evidence="3" id="KW-1185">Reference proteome</keyword>
<keyword evidence="1" id="KW-0812">Transmembrane</keyword>
<protein>
    <submittedName>
        <fullName evidence="2">Uncharacterized protein</fullName>
    </submittedName>
</protein>
<comment type="caution">
    <text evidence="2">The sequence shown here is derived from an EMBL/GenBank/DDBJ whole genome shotgun (WGS) entry which is preliminary data.</text>
</comment>
<accession>A0ABS2N949</accession>
<feature type="transmembrane region" description="Helical" evidence="1">
    <location>
        <begin position="77"/>
        <end position="96"/>
    </location>
</feature>
<dbReference type="EMBL" id="JAFBDZ010000001">
    <property type="protein sequence ID" value="MBM7584363.1"/>
    <property type="molecule type" value="Genomic_DNA"/>
</dbReference>
<evidence type="ECO:0000313" key="3">
    <source>
        <dbReference type="Proteomes" id="UP001646157"/>
    </source>
</evidence>
<gene>
    <name evidence="2" type="ORF">JOC86_000900</name>
</gene>
<feature type="transmembrane region" description="Helical" evidence="1">
    <location>
        <begin position="102"/>
        <end position="123"/>
    </location>
</feature>
<evidence type="ECO:0000313" key="2">
    <source>
        <dbReference type="EMBL" id="MBM7584363.1"/>
    </source>
</evidence>
<feature type="transmembrane region" description="Helical" evidence="1">
    <location>
        <begin position="6"/>
        <end position="22"/>
    </location>
</feature>
<feature type="transmembrane region" description="Helical" evidence="1">
    <location>
        <begin position="29"/>
        <end position="45"/>
    </location>
</feature>
<feature type="transmembrane region" description="Helical" evidence="1">
    <location>
        <begin position="51"/>
        <end position="68"/>
    </location>
</feature>